<accession>A0AAW2CRL6</accession>
<evidence type="ECO:0000313" key="2">
    <source>
        <dbReference type="Proteomes" id="UP001459277"/>
    </source>
</evidence>
<organism evidence="1 2">
    <name type="scientific">Lithocarpus litseifolius</name>
    <dbReference type="NCBI Taxonomy" id="425828"/>
    <lineage>
        <taxon>Eukaryota</taxon>
        <taxon>Viridiplantae</taxon>
        <taxon>Streptophyta</taxon>
        <taxon>Embryophyta</taxon>
        <taxon>Tracheophyta</taxon>
        <taxon>Spermatophyta</taxon>
        <taxon>Magnoliopsida</taxon>
        <taxon>eudicotyledons</taxon>
        <taxon>Gunneridae</taxon>
        <taxon>Pentapetalae</taxon>
        <taxon>rosids</taxon>
        <taxon>fabids</taxon>
        <taxon>Fagales</taxon>
        <taxon>Fagaceae</taxon>
        <taxon>Lithocarpus</taxon>
    </lineage>
</organism>
<proteinExistence type="predicted"/>
<gene>
    <name evidence="1" type="ORF">SO802_014250</name>
</gene>
<dbReference type="AlphaFoldDB" id="A0AAW2CRL6"/>
<comment type="caution">
    <text evidence="1">The sequence shown here is derived from an EMBL/GenBank/DDBJ whole genome shotgun (WGS) entry which is preliminary data.</text>
</comment>
<dbReference type="Proteomes" id="UP001459277">
    <property type="component" value="Unassembled WGS sequence"/>
</dbReference>
<evidence type="ECO:0000313" key="1">
    <source>
        <dbReference type="EMBL" id="KAL0000469.1"/>
    </source>
</evidence>
<protein>
    <submittedName>
        <fullName evidence="1">Uncharacterized protein</fullName>
    </submittedName>
</protein>
<reference evidence="1 2" key="1">
    <citation type="submission" date="2024-01" db="EMBL/GenBank/DDBJ databases">
        <title>A telomere-to-telomere, gap-free genome of sweet tea (Lithocarpus litseifolius).</title>
        <authorList>
            <person name="Zhou J."/>
        </authorList>
    </citation>
    <scope>NUCLEOTIDE SEQUENCE [LARGE SCALE GENOMIC DNA]</scope>
    <source>
        <strain evidence="1">Zhou-2022a</strain>
        <tissue evidence="1">Leaf</tissue>
    </source>
</reference>
<name>A0AAW2CRL6_9ROSI</name>
<sequence>MSFRFGVYGQLKSHKCAPGLESHPKIKDLAMSFIKFEVGDGKTIFLWHDNWHPIGAALRAKTTYSLSTILLEESGLPVELAEAPIPDC</sequence>
<keyword evidence="2" id="KW-1185">Reference proteome</keyword>
<dbReference type="EMBL" id="JAZDWU010000005">
    <property type="protein sequence ID" value="KAL0000469.1"/>
    <property type="molecule type" value="Genomic_DNA"/>
</dbReference>